<accession>A0A150JG72</accession>
<dbReference type="InterPro" id="IPR045425">
    <property type="entry name" value="DUF6508"/>
</dbReference>
<evidence type="ECO:0000313" key="1">
    <source>
        <dbReference type="EMBL" id="KYC53575.1"/>
    </source>
</evidence>
<dbReference type="Proteomes" id="UP000092420">
    <property type="component" value="Unassembled WGS sequence"/>
</dbReference>
<accession>A0A150J8V6</accession>
<dbReference type="AlphaFoldDB" id="A0A150JGV2"/>
<sequence length="142" mass="16869">MAVVDESVPLTKKNIEVILNYIPYFEDKSQNFFDIIKPKKEGGRIVDYFYITYSTKFKEFYRVLHEQGFVTNFNWLDSSEESDDLSYYYEILEGADILTLRRLFTMIVRHDKHNEGFFADVIDSGLLLAMLYKLKTLNEEVY</sequence>
<gene>
    <name evidence="1" type="ORF">AN188_01412</name>
    <name evidence="2" type="ORF">APG09_01456</name>
</gene>
<name>A0A150JGV2_9EURY</name>
<protein>
    <submittedName>
        <fullName evidence="2">Uncharacterized protein</fullName>
    </submittedName>
</protein>
<evidence type="ECO:0000313" key="3">
    <source>
        <dbReference type="Proteomes" id="UP000092420"/>
    </source>
</evidence>
<organism evidence="2">
    <name type="scientific">Candidatus Methanofastidiosum methylothiophilum</name>
    <dbReference type="NCBI Taxonomy" id="1705564"/>
    <lineage>
        <taxon>Archaea</taxon>
        <taxon>Methanobacteriati</taxon>
        <taxon>Methanobacteriota</taxon>
        <taxon>Stenosarchaea group</taxon>
        <taxon>Candidatus Methanofastidiosia</taxon>
        <taxon>Candidatus Methanofastidiosales</taxon>
        <taxon>Candidatus Methanofastidiosaceae</taxon>
        <taxon>Candidatus Methanofastidiosum</taxon>
    </lineage>
</organism>
<comment type="caution">
    <text evidence="2">The sequence shown here is derived from an EMBL/GenBank/DDBJ whole genome shotgun (WGS) entry which is preliminary data.</text>
</comment>
<dbReference type="EMBL" id="LNJE01000024">
    <property type="protein sequence ID" value="KYC56134.1"/>
    <property type="molecule type" value="Genomic_DNA"/>
</dbReference>
<proteinExistence type="predicted"/>
<evidence type="ECO:0000313" key="2">
    <source>
        <dbReference type="EMBL" id="KYC56134.1"/>
    </source>
</evidence>
<accession>A0A150JGV2</accession>
<dbReference type="Pfam" id="PF20118">
    <property type="entry name" value="DUF6508"/>
    <property type="match status" value="1"/>
</dbReference>
<reference evidence="2 3" key="1">
    <citation type="journal article" date="2016" name="ISME J.">
        <title>Chasing the elusive Euryarchaeota class WSA2: genomes reveal a uniquely fastidious methyl-reducing methanogen.</title>
        <authorList>
            <person name="Nobu M.K."/>
            <person name="Narihiro T."/>
            <person name="Kuroda K."/>
            <person name="Mei R."/>
            <person name="Liu W.T."/>
        </authorList>
    </citation>
    <scope>NUCLEOTIDE SEQUENCE [LARGE SCALE GENOMIC DNA]</scope>
    <source>
        <strain evidence="1">ADurb1013_Bin02101</strain>
        <strain evidence="2">ADurb1213_Bin02801</strain>
    </source>
</reference>
<dbReference type="EMBL" id="LNJB01000024">
    <property type="protein sequence ID" value="KYC53575.1"/>
    <property type="molecule type" value="Genomic_DNA"/>
</dbReference>